<evidence type="ECO:0000256" key="13">
    <source>
        <dbReference type="ARBA" id="ARBA00023180"/>
    </source>
</evidence>
<organism evidence="17 18">
    <name type="scientific">Holothuria leucospilota</name>
    <name type="common">Black long sea cucumber</name>
    <name type="synonym">Mertensiothuria leucospilota</name>
    <dbReference type="NCBI Taxonomy" id="206669"/>
    <lineage>
        <taxon>Eukaryota</taxon>
        <taxon>Metazoa</taxon>
        <taxon>Echinodermata</taxon>
        <taxon>Eleutherozoa</taxon>
        <taxon>Echinozoa</taxon>
        <taxon>Holothuroidea</taxon>
        <taxon>Aspidochirotacea</taxon>
        <taxon>Aspidochirotida</taxon>
        <taxon>Holothuriidae</taxon>
        <taxon>Holothuria</taxon>
    </lineage>
</organism>
<keyword evidence="3" id="KW-0328">Glycosyltransferase</keyword>
<keyword evidence="8 16" id="KW-1133">Transmembrane helix</keyword>
<keyword evidence="6" id="KW-0735">Signal-anchor</keyword>
<keyword evidence="5 16" id="KW-0812">Transmembrane</keyword>
<dbReference type="InterPro" id="IPR001675">
    <property type="entry name" value="Glyco_trans_29"/>
</dbReference>
<evidence type="ECO:0000256" key="1">
    <source>
        <dbReference type="ARBA" id="ARBA00004323"/>
    </source>
</evidence>
<keyword evidence="4" id="KW-0808">Transferase</keyword>
<dbReference type="Proteomes" id="UP001152320">
    <property type="component" value="Chromosome 8"/>
</dbReference>
<dbReference type="AlphaFoldDB" id="A0A9Q1C2L4"/>
<dbReference type="GO" id="GO:0000139">
    <property type="term" value="C:Golgi membrane"/>
    <property type="evidence" value="ECO:0007669"/>
    <property type="project" value="UniProtKB-SubCell"/>
</dbReference>
<evidence type="ECO:0000256" key="7">
    <source>
        <dbReference type="ARBA" id="ARBA00022981"/>
    </source>
</evidence>
<evidence type="ECO:0000256" key="14">
    <source>
        <dbReference type="ARBA" id="ARBA00043744"/>
    </source>
</evidence>
<dbReference type="GO" id="GO:0001665">
    <property type="term" value="F:alpha-N-acetylgalactosaminide alpha-2,6-sialyltransferase activity"/>
    <property type="evidence" value="ECO:0007669"/>
    <property type="project" value="TreeGrafter"/>
</dbReference>
<comment type="catalytic activity">
    <reaction evidence="14">
        <text>a ganglioside GM1b (d18:1(4E)) + CMP-N-acetyl-beta-neuraminate = a ganglioside GD1alpha (d18:1(4E)) + CMP + H(+)</text>
        <dbReference type="Rhea" id="RHEA:41968"/>
        <dbReference type="ChEBI" id="CHEBI:15378"/>
        <dbReference type="ChEBI" id="CHEBI:57812"/>
        <dbReference type="ChEBI" id="CHEBI:60377"/>
        <dbReference type="ChEBI" id="CHEBI:78568"/>
        <dbReference type="ChEBI" id="CHEBI:78569"/>
    </reaction>
    <physiologicalReaction direction="left-to-right" evidence="14">
        <dbReference type="Rhea" id="RHEA:41969"/>
    </physiologicalReaction>
</comment>
<keyword evidence="11 16" id="KW-0472">Membrane</keyword>
<evidence type="ECO:0000313" key="18">
    <source>
        <dbReference type="Proteomes" id="UP001152320"/>
    </source>
</evidence>
<protein>
    <submittedName>
        <fullName evidence="17">Uncharacterized protein</fullName>
    </submittedName>
</protein>
<evidence type="ECO:0000256" key="6">
    <source>
        <dbReference type="ARBA" id="ARBA00022968"/>
    </source>
</evidence>
<evidence type="ECO:0000256" key="8">
    <source>
        <dbReference type="ARBA" id="ARBA00022989"/>
    </source>
</evidence>
<evidence type="ECO:0000256" key="10">
    <source>
        <dbReference type="ARBA" id="ARBA00023098"/>
    </source>
</evidence>
<comment type="caution">
    <text evidence="17">The sequence shown here is derived from an EMBL/GenBank/DDBJ whole genome shotgun (WGS) entry which is preliminary data.</text>
</comment>
<gene>
    <name evidence="17" type="ORF">HOLleu_18994</name>
</gene>
<dbReference type="Pfam" id="PF00777">
    <property type="entry name" value="Glyco_transf_29"/>
    <property type="match status" value="1"/>
</dbReference>
<evidence type="ECO:0000256" key="16">
    <source>
        <dbReference type="SAM" id="Phobius"/>
    </source>
</evidence>
<evidence type="ECO:0000256" key="9">
    <source>
        <dbReference type="ARBA" id="ARBA00023034"/>
    </source>
</evidence>
<keyword evidence="7" id="KW-0730">Sialic acid</keyword>
<comment type="similarity">
    <text evidence="2">Belongs to the glycosyltransferase 29 family.</text>
</comment>
<keyword evidence="12" id="KW-1015">Disulfide bond</keyword>
<proteinExistence type="inferred from homology"/>
<evidence type="ECO:0000313" key="17">
    <source>
        <dbReference type="EMBL" id="KAJ8038028.1"/>
    </source>
</evidence>
<accession>A0A9Q1C2L4</accession>
<evidence type="ECO:0000256" key="12">
    <source>
        <dbReference type="ARBA" id="ARBA00023157"/>
    </source>
</evidence>
<keyword evidence="13" id="KW-0325">Glycoprotein</keyword>
<evidence type="ECO:0000256" key="3">
    <source>
        <dbReference type="ARBA" id="ARBA00022676"/>
    </source>
</evidence>
<evidence type="ECO:0000256" key="2">
    <source>
        <dbReference type="ARBA" id="ARBA00006003"/>
    </source>
</evidence>
<keyword evidence="10" id="KW-0443">Lipid metabolism</keyword>
<dbReference type="GO" id="GO:0001574">
    <property type="term" value="P:ganglioside biosynthetic process"/>
    <property type="evidence" value="ECO:0007669"/>
    <property type="project" value="TreeGrafter"/>
</dbReference>
<evidence type="ECO:0000256" key="15">
    <source>
        <dbReference type="PIRSR" id="PIRSR005557-2"/>
    </source>
</evidence>
<feature type="transmembrane region" description="Helical" evidence="16">
    <location>
        <begin position="7"/>
        <end position="26"/>
    </location>
</feature>
<dbReference type="OrthoDB" id="10264956at2759"/>
<dbReference type="InterPro" id="IPR038578">
    <property type="entry name" value="GT29-like_sf"/>
</dbReference>
<comment type="subcellular location">
    <subcellularLocation>
        <location evidence="1">Golgi apparatus membrane</location>
        <topology evidence="1">Single-pass type II membrane protein</topology>
    </subcellularLocation>
</comment>
<keyword evidence="9" id="KW-0333">Golgi apparatus</keyword>
<dbReference type="PANTHER" id="PTHR45906">
    <property type="entry name" value="ALPHA-N-ACETYL-NEURAMINYL-2,3-BETA-GALACTOSYL-1, 3-N-ACETYL-GALACTOSAMINIDE ALPHA-2,6-SIALYLTRANSFERASE-LIKE"/>
    <property type="match status" value="1"/>
</dbReference>
<dbReference type="PANTHER" id="PTHR45906:SF1">
    <property type="entry name" value="ALPHA-N-ACETYL-NEURAMINYL-2,3-BETA-GALACTOSYL-1, 3-N-ACETYL-GALACTOSAMINIDE ALPHA-2,6-SIALYLTRANSFERASE-LIKE"/>
    <property type="match status" value="1"/>
</dbReference>
<dbReference type="EMBL" id="JAIZAY010000008">
    <property type="protein sequence ID" value="KAJ8038028.1"/>
    <property type="molecule type" value="Genomic_DNA"/>
</dbReference>
<evidence type="ECO:0000256" key="4">
    <source>
        <dbReference type="ARBA" id="ARBA00022679"/>
    </source>
</evidence>
<reference evidence="17" key="1">
    <citation type="submission" date="2021-10" db="EMBL/GenBank/DDBJ databases">
        <title>Tropical sea cucumber genome reveals ecological adaptation and Cuvierian tubules defense mechanism.</title>
        <authorList>
            <person name="Chen T."/>
        </authorList>
    </citation>
    <scope>NUCLEOTIDE SEQUENCE</scope>
    <source>
        <strain evidence="17">Nanhai2018</strain>
        <tissue evidence="17">Muscle</tissue>
    </source>
</reference>
<evidence type="ECO:0000256" key="5">
    <source>
        <dbReference type="ARBA" id="ARBA00022692"/>
    </source>
</evidence>
<dbReference type="Gene3D" id="3.90.1480.20">
    <property type="entry name" value="Glycosyl transferase family 29"/>
    <property type="match status" value="1"/>
</dbReference>
<evidence type="ECO:0000256" key="11">
    <source>
        <dbReference type="ARBA" id="ARBA00023136"/>
    </source>
</evidence>
<name>A0A9Q1C2L4_HOLLE</name>
<sequence length="340" mass="39249">MLPRRSINCWTLLLVVAFWYAASIFISPLQEKQQRAHITPRYHTEKRFVGKFSHILAETPIRTPQTRAGFQKRQEKIKDGVIHIKSREAVLKEFSPSDALGQKYVNLWRTEDTFNQTYKTCALVHSSGILSFSNLQDEIDNHEAVFRLDADPTQGYEHDVGKKTSVRIVSHHSIPELISKKDSVLKPNDQLVFHGPEHVYRLGSAPKVMKQLLASHPNIQMFRMTSAFEVQANNIFKHHTNITRRRLEMEFSGSFHAVLMMLDVCENTKLYGFIPNSFCNNSDTEWVTSYKYHQDELDLTECEIYKALEVTGVQKIMAERQVIQALVEEGKVVTKQPDWS</sequence>
<keyword evidence="18" id="KW-1185">Reference proteome</keyword>
<feature type="disulfide bond" evidence="15">
    <location>
        <begin position="121"/>
        <end position="265"/>
    </location>
</feature>